<evidence type="ECO:0000313" key="3">
    <source>
        <dbReference type="EMBL" id="KZS96248.1"/>
    </source>
</evidence>
<dbReference type="AlphaFoldDB" id="A0A164XSH0"/>
<keyword evidence="4" id="KW-1185">Reference proteome</keyword>
<sequence length="377" mass="41742">MNNTMFIPRDSNVPPKDIRTQHALEWVFTALLVIGGQVGLPILLASFLFVRTAVRSLVVNSFCFTWIVYSISYCLLLYTSRSDKGTADIIPTNDELCLFQAALINGSQAMTAVSTLGMVINLWLILNRPAQPLTLKRSLLLASPAYVVFVAFFVGAYVAGAPAIPEFQAANSAIPGPFYCFVVENGPLTNSPTGVFRTLISVYVFAAVIHGFIFGLECAIFYTLFKKRRDFREPLMKETFTRVGIFTVYRIISIIMMAFLMHDPESLLIEGLTSPRDIYDGYAEIVAAAGPLVVFINLATRRDVRTAWHLLLPTEKAAMKKGTFDLEAEARAKNDVETQLASQEWDPKTQKNRTSQSDAESGHVISIGMDSDGRAQI</sequence>
<organism evidence="3 4">
    <name type="scientific">Sistotremastrum niveocremeum HHB9708</name>
    <dbReference type="NCBI Taxonomy" id="1314777"/>
    <lineage>
        <taxon>Eukaryota</taxon>
        <taxon>Fungi</taxon>
        <taxon>Dikarya</taxon>
        <taxon>Basidiomycota</taxon>
        <taxon>Agaricomycotina</taxon>
        <taxon>Agaricomycetes</taxon>
        <taxon>Sistotremastrales</taxon>
        <taxon>Sistotremastraceae</taxon>
        <taxon>Sertulicium</taxon>
        <taxon>Sertulicium niveocremeum</taxon>
    </lineage>
</organism>
<dbReference type="STRING" id="1314777.A0A164XSH0"/>
<evidence type="ECO:0000256" key="1">
    <source>
        <dbReference type="SAM" id="MobiDB-lite"/>
    </source>
</evidence>
<feature type="transmembrane region" description="Helical" evidence="2">
    <location>
        <begin position="200"/>
        <end position="222"/>
    </location>
</feature>
<feature type="transmembrane region" description="Helical" evidence="2">
    <location>
        <begin position="98"/>
        <end position="126"/>
    </location>
</feature>
<feature type="region of interest" description="Disordered" evidence="1">
    <location>
        <begin position="337"/>
        <end position="377"/>
    </location>
</feature>
<keyword evidence="2" id="KW-1133">Transmembrane helix</keyword>
<evidence type="ECO:0000256" key="2">
    <source>
        <dbReference type="SAM" id="Phobius"/>
    </source>
</evidence>
<feature type="transmembrane region" description="Helical" evidence="2">
    <location>
        <begin position="26"/>
        <end position="50"/>
    </location>
</feature>
<keyword evidence="2" id="KW-0812">Transmembrane</keyword>
<gene>
    <name evidence="3" type="ORF">SISNIDRAFT_450898</name>
</gene>
<feature type="transmembrane region" description="Helical" evidence="2">
    <location>
        <begin position="243"/>
        <end position="261"/>
    </location>
</feature>
<accession>A0A164XSH0</accession>
<dbReference type="OrthoDB" id="3046318at2759"/>
<feature type="transmembrane region" description="Helical" evidence="2">
    <location>
        <begin position="281"/>
        <end position="300"/>
    </location>
</feature>
<dbReference type="Proteomes" id="UP000076722">
    <property type="component" value="Unassembled WGS sequence"/>
</dbReference>
<reference evidence="3 4" key="1">
    <citation type="journal article" date="2016" name="Mol. Biol. Evol.">
        <title>Comparative Genomics of Early-Diverging Mushroom-Forming Fungi Provides Insights into the Origins of Lignocellulose Decay Capabilities.</title>
        <authorList>
            <person name="Nagy L.G."/>
            <person name="Riley R."/>
            <person name="Tritt A."/>
            <person name="Adam C."/>
            <person name="Daum C."/>
            <person name="Floudas D."/>
            <person name="Sun H."/>
            <person name="Yadav J.S."/>
            <person name="Pangilinan J."/>
            <person name="Larsson K.H."/>
            <person name="Matsuura K."/>
            <person name="Barry K."/>
            <person name="Labutti K."/>
            <person name="Kuo R."/>
            <person name="Ohm R.A."/>
            <person name="Bhattacharya S.S."/>
            <person name="Shirouzu T."/>
            <person name="Yoshinaga Y."/>
            <person name="Martin F.M."/>
            <person name="Grigoriev I.V."/>
            <person name="Hibbett D.S."/>
        </authorList>
    </citation>
    <scope>NUCLEOTIDE SEQUENCE [LARGE SCALE GENOMIC DNA]</scope>
    <source>
        <strain evidence="3 4">HHB9708</strain>
    </source>
</reference>
<feature type="transmembrane region" description="Helical" evidence="2">
    <location>
        <begin position="138"/>
        <end position="159"/>
    </location>
</feature>
<name>A0A164XSH0_9AGAM</name>
<evidence type="ECO:0000313" key="4">
    <source>
        <dbReference type="Proteomes" id="UP000076722"/>
    </source>
</evidence>
<proteinExistence type="predicted"/>
<feature type="transmembrane region" description="Helical" evidence="2">
    <location>
        <begin position="57"/>
        <end position="78"/>
    </location>
</feature>
<protein>
    <submittedName>
        <fullName evidence="3">Uncharacterized protein</fullName>
    </submittedName>
</protein>
<keyword evidence="2" id="KW-0472">Membrane</keyword>
<dbReference type="EMBL" id="KV419399">
    <property type="protein sequence ID" value="KZS96248.1"/>
    <property type="molecule type" value="Genomic_DNA"/>
</dbReference>